<evidence type="ECO:0000313" key="2">
    <source>
        <dbReference type="Proteomes" id="UP000218887"/>
    </source>
</evidence>
<protein>
    <recommendedName>
        <fullName evidence="3">N-acetyltransferase domain-containing protein</fullName>
    </recommendedName>
</protein>
<dbReference type="EMBL" id="NPOA01000001">
    <property type="protein sequence ID" value="PAV31563.1"/>
    <property type="molecule type" value="Genomic_DNA"/>
</dbReference>
<organism evidence="1 2">
    <name type="scientific">Virgibacillus profundi</name>
    <dbReference type="NCBI Taxonomy" id="2024555"/>
    <lineage>
        <taxon>Bacteria</taxon>
        <taxon>Bacillati</taxon>
        <taxon>Bacillota</taxon>
        <taxon>Bacilli</taxon>
        <taxon>Bacillales</taxon>
        <taxon>Bacillaceae</taxon>
        <taxon>Virgibacillus</taxon>
    </lineage>
</organism>
<accession>A0A2A2IKD7</accession>
<reference evidence="1 2" key="1">
    <citation type="submission" date="2017-08" db="EMBL/GenBank/DDBJ databases">
        <title>Virgibacillus indicus sp. nov. and Virgibacillus profoundi sp. nov, two moderately halophilic bacteria isolated from marine sediment by using the Microfluidic Streak Plate.</title>
        <authorList>
            <person name="Xu B."/>
            <person name="Hu B."/>
            <person name="Wang J."/>
            <person name="Zhu Y."/>
            <person name="Huang L."/>
            <person name="Du W."/>
            <person name="Huang Y."/>
        </authorList>
    </citation>
    <scope>NUCLEOTIDE SEQUENCE [LARGE SCALE GENOMIC DNA]</scope>
    <source>
        <strain evidence="1 2">IO3-P3-H5</strain>
    </source>
</reference>
<keyword evidence="2" id="KW-1185">Reference proteome</keyword>
<dbReference type="AlphaFoldDB" id="A0A2A2IKD7"/>
<proteinExistence type="predicted"/>
<dbReference type="Proteomes" id="UP000218887">
    <property type="component" value="Unassembled WGS sequence"/>
</dbReference>
<sequence>MCIHKDYQRQGYFQIFSHILYDHINKNGSKYYVALIEKKFYRMLRFMLGSGVEQKGKALIGPTTALIPTILNINKIMEDEVKVKRLLQNI</sequence>
<evidence type="ECO:0008006" key="3">
    <source>
        <dbReference type="Google" id="ProtNLM"/>
    </source>
</evidence>
<gene>
    <name evidence="1" type="ORF">CIL05_02590</name>
</gene>
<comment type="caution">
    <text evidence="1">The sequence shown here is derived from an EMBL/GenBank/DDBJ whole genome shotgun (WGS) entry which is preliminary data.</text>
</comment>
<dbReference type="RefSeq" id="WP_095653932.1">
    <property type="nucleotide sequence ID" value="NZ_NPOA01000001.1"/>
</dbReference>
<evidence type="ECO:0000313" key="1">
    <source>
        <dbReference type="EMBL" id="PAV31563.1"/>
    </source>
</evidence>
<dbReference type="OrthoDB" id="2584775at2"/>
<name>A0A2A2IKD7_9BACI</name>